<reference evidence="4 5" key="1">
    <citation type="submission" date="2022-01" db="EMBL/GenBank/DDBJ databases">
        <title>A chromosomal length assembly of Cordylochernes scorpioides.</title>
        <authorList>
            <person name="Zeh D."/>
            <person name="Zeh J."/>
        </authorList>
    </citation>
    <scope>NUCLEOTIDE SEQUENCE [LARGE SCALE GENOMIC DNA]</scope>
    <source>
        <strain evidence="4">IN4F17</strain>
        <tissue evidence="4">Whole Body</tissue>
    </source>
</reference>
<dbReference type="InterPro" id="IPR042095">
    <property type="entry name" value="SUMF_sf"/>
</dbReference>
<dbReference type="Proteomes" id="UP001235939">
    <property type="component" value="Chromosome 04"/>
</dbReference>
<evidence type="ECO:0000259" key="3">
    <source>
        <dbReference type="Pfam" id="PF03781"/>
    </source>
</evidence>
<evidence type="ECO:0000256" key="2">
    <source>
        <dbReference type="SAM" id="SignalP"/>
    </source>
</evidence>
<dbReference type="InterPro" id="IPR016187">
    <property type="entry name" value="CTDL_fold"/>
</dbReference>
<feature type="chain" id="PRO_5045504609" evidence="2">
    <location>
        <begin position="28"/>
        <end position="267"/>
    </location>
</feature>
<name>A0ABY6KBN3_9ARAC</name>
<protein>
    <submittedName>
        <fullName evidence="4">SUMF1</fullName>
    </submittedName>
</protein>
<dbReference type="SUPFAM" id="SSF56436">
    <property type="entry name" value="C-type lectin-like"/>
    <property type="match status" value="1"/>
</dbReference>
<evidence type="ECO:0000256" key="1">
    <source>
        <dbReference type="ARBA" id="ARBA00005310"/>
    </source>
</evidence>
<evidence type="ECO:0000313" key="4">
    <source>
        <dbReference type="EMBL" id="UYV66254.1"/>
    </source>
</evidence>
<dbReference type="Pfam" id="PF03781">
    <property type="entry name" value="FGE-sulfatase"/>
    <property type="match status" value="1"/>
</dbReference>
<feature type="signal peptide" evidence="2">
    <location>
        <begin position="1"/>
        <end position="27"/>
    </location>
</feature>
<keyword evidence="5" id="KW-1185">Reference proteome</keyword>
<sequence>MRSNFKSFLKLPLNTFIFLSLFTSINSDCGCSKTNRDSSPNKHTISTTKSEYTFKDDKIKDNMVFIKGGTFQMGTNKPRFVADGEGPARNITLDSFYLDVTEVSNADFEIFVESTGYVTEAEKFGNSFVFERLLSKNVKEKITEAVAAAPWWLPVDRADWRHPEGPGTSIDKRKNHPVVHVSWNDAVEFCHWAGKELPTEAQWEHACRAGLHDRQDGCWLSKPEITSKLYPWGNKLMPHNQHYANIWQGTFPDHNTVEDGYLSTSPI</sequence>
<comment type="similarity">
    <text evidence="1">Belongs to the sulfatase-modifying factor family.</text>
</comment>
<gene>
    <name evidence="4" type="ORF">LAZ67_4001007</name>
</gene>
<dbReference type="PANTHER" id="PTHR23150:SF19">
    <property type="entry name" value="FORMYLGLYCINE-GENERATING ENZYME"/>
    <property type="match status" value="1"/>
</dbReference>
<dbReference type="InterPro" id="IPR051043">
    <property type="entry name" value="Sulfatase_Mod_Factor_Kinase"/>
</dbReference>
<dbReference type="PANTHER" id="PTHR23150">
    <property type="entry name" value="SULFATASE MODIFYING FACTOR 1, 2"/>
    <property type="match status" value="1"/>
</dbReference>
<accession>A0ABY6KBN3</accession>
<proteinExistence type="inferred from homology"/>
<dbReference type="Gene3D" id="3.90.1580.10">
    <property type="entry name" value="paralog of FGE (formylglycine-generating enzyme)"/>
    <property type="match status" value="1"/>
</dbReference>
<organism evidence="4 5">
    <name type="scientific">Cordylochernes scorpioides</name>
    <dbReference type="NCBI Taxonomy" id="51811"/>
    <lineage>
        <taxon>Eukaryota</taxon>
        <taxon>Metazoa</taxon>
        <taxon>Ecdysozoa</taxon>
        <taxon>Arthropoda</taxon>
        <taxon>Chelicerata</taxon>
        <taxon>Arachnida</taxon>
        <taxon>Pseudoscorpiones</taxon>
        <taxon>Cheliferoidea</taxon>
        <taxon>Chernetidae</taxon>
        <taxon>Cordylochernes</taxon>
    </lineage>
</organism>
<dbReference type="InterPro" id="IPR005532">
    <property type="entry name" value="SUMF_dom"/>
</dbReference>
<dbReference type="EMBL" id="CP092866">
    <property type="protein sequence ID" value="UYV66254.1"/>
    <property type="molecule type" value="Genomic_DNA"/>
</dbReference>
<evidence type="ECO:0000313" key="5">
    <source>
        <dbReference type="Proteomes" id="UP001235939"/>
    </source>
</evidence>
<feature type="domain" description="Sulfatase-modifying factor enzyme-like" evidence="3">
    <location>
        <begin position="61"/>
        <end position="261"/>
    </location>
</feature>
<keyword evidence="2" id="KW-0732">Signal</keyword>